<dbReference type="EMBL" id="CP010777">
    <property type="protein sequence ID" value="AKQ45618.1"/>
    <property type="molecule type" value="Genomic_DNA"/>
</dbReference>
<protein>
    <recommendedName>
        <fullName evidence="9">Sigma70-ECF: RNA polymerase sigma factor, sigma-70 family</fullName>
    </recommendedName>
</protein>
<dbReference type="Pfam" id="PF08281">
    <property type="entry name" value="Sigma70_r4_2"/>
    <property type="match status" value="1"/>
</dbReference>
<dbReference type="OrthoDB" id="9784272at2"/>
<dbReference type="InterPro" id="IPR013324">
    <property type="entry name" value="RNA_pol_sigma_r3/r4-like"/>
</dbReference>
<evidence type="ECO:0000256" key="1">
    <source>
        <dbReference type="ARBA" id="ARBA00010641"/>
    </source>
</evidence>
<evidence type="ECO:0000256" key="2">
    <source>
        <dbReference type="ARBA" id="ARBA00023015"/>
    </source>
</evidence>
<dbReference type="PANTHER" id="PTHR43133">
    <property type="entry name" value="RNA POLYMERASE ECF-TYPE SIGMA FACTO"/>
    <property type="match status" value="1"/>
</dbReference>
<accession>A0A0H4VJU0</accession>
<comment type="similarity">
    <text evidence="1">Belongs to the sigma-70 factor family. ECF subfamily.</text>
</comment>
<dbReference type="STRING" id="1379910.TH63_08095"/>
<dbReference type="GO" id="GO:0003677">
    <property type="term" value="F:DNA binding"/>
    <property type="evidence" value="ECO:0007669"/>
    <property type="project" value="InterPro"/>
</dbReference>
<dbReference type="Pfam" id="PF04542">
    <property type="entry name" value="Sigma70_r2"/>
    <property type="match status" value="1"/>
</dbReference>
<dbReference type="KEGG" id="ruf:TH63_08095"/>
<dbReference type="InterPro" id="IPR007627">
    <property type="entry name" value="RNA_pol_sigma70_r2"/>
</dbReference>
<evidence type="ECO:0000259" key="6">
    <source>
        <dbReference type="Pfam" id="PF08281"/>
    </source>
</evidence>
<dbReference type="PATRIC" id="fig|1379910.4.peg.1762"/>
<dbReference type="PANTHER" id="PTHR43133:SF62">
    <property type="entry name" value="RNA POLYMERASE SIGMA FACTOR SIGZ"/>
    <property type="match status" value="1"/>
</dbReference>
<dbReference type="Gene3D" id="1.10.1740.10">
    <property type="match status" value="1"/>
</dbReference>
<keyword evidence="4" id="KW-0804">Transcription</keyword>
<dbReference type="GO" id="GO:0006352">
    <property type="term" value="P:DNA-templated transcription initiation"/>
    <property type="evidence" value="ECO:0007669"/>
    <property type="project" value="InterPro"/>
</dbReference>
<dbReference type="RefSeq" id="WP_048920507.1">
    <property type="nucleotide sequence ID" value="NZ_CP010777.1"/>
</dbReference>
<dbReference type="GO" id="GO:0016987">
    <property type="term" value="F:sigma factor activity"/>
    <property type="evidence" value="ECO:0007669"/>
    <property type="project" value="UniProtKB-KW"/>
</dbReference>
<evidence type="ECO:0000313" key="7">
    <source>
        <dbReference type="EMBL" id="AKQ45618.1"/>
    </source>
</evidence>
<gene>
    <name evidence="7" type="ORF">TH63_08095</name>
</gene>
<organism evidence="7 8">
    <name type="scientific">Rufibacter radiotolerans</name>
    <dbReference type="NCBI Taxonomy" id="1379910"/>
    <lineage>
        <taxon>Bacteria</taxon>
        <taxon>Pseudomonadati</taxon>
        <taxon>Bacteroidota</taxon>
        <taxon>Cytophagia</taxon>
        <taxon>Cytophagales</taxon>
        <taxon>Hymenobacteraceae</taxon>
        <taxon>Rufibacter</taxon>
    </lineage>
</organism>
<reference evidence="7 8" key="1">
    <citation type="submission" date="2015-01" db="EMBL/GenBank/DDBJ databases">
        <title>Rufibacter sp./DG31D/ whole genome sequencing.</title>
        <authorList>
            <person name="Kim M.K."/>
            <person name="Srinivasan S."/>
            <person name="Lee J.-J."/>
        </authorList>
    </citation>
    <scope>NUCLEOTIDE SEQUENCE [LARGE SCALE GENOMIC DNA]</scope>
    <source>
        <strain evidence="7 8">DG31D</strain>
    </source>
</reference>
<evidence type="ECO:0000256" key="3">
    <source>
        <dbReference type="ARBA" id="ARBA00023082"/>
    </source>
</evidence>
<feature type="domain" description="RNA polymerase sigma factor 70 region 4 type 2" evidence="6">
    <location>
        <begin position="125"/>
        <end position="176"/>
    </location>
</feature>
<proteinExistence type="inferred from homology"/>
<evidence type="ECO:0000313" key="8">
    <source>
        <dbReference type="Proteomes" id="UP000036458"/>
    </source>
</evidence>
<evidence type="ECO:0000256" key="4">
    <source>
        <dbReference type="ARBA" id="ARBA00023163"/>
    </source>
</evidence>
<dbReference type="InterPro" id="IPR036388">
    <property type="entry name" value="WH-like_DNA-bd_sf"/>
</dbReference>
<evidence type="ECO:0008006" key="9">
    <source>
        <dbReference type="Google" id="ProtNLM"/>
    </source>
</evidence>
<dbReference type="InterPro" id="IPR013249">
    <property type="entry name" value="RNA_pol_sigma70_r4_t2"/>
</dbReference>
<dbReference type="InterPro" id="IPR013325">
    <property type="entry name" value="RNA_pol_sigma_r2"/>
</dbReference>
<dbReference type="NCBIfam" id="TIGR02937">
    <property type="entry name" value="sigma70-ECF"/>
    <property type="match status" value="1"/>
</dbReference>
<feature type="domain" description="RNA polymerase sigma-70 region 2" evidence="5">
    <location>
        <begin position="30"/>
        <end position="93"/>
    </location>
</feature>
<keyword evidence="8" id="KW-1185">Reference proteome</keyword>
<dbReference type="Gene3D" id="1.10.10.10">
    <property type="entry name" value="Winged helix-like DNA-binding domain superfamily/Winged helix DNA-binding domain"/>
    <property type="match status" value="1"/>
</dbReference>
<dbReference type="SUPFAM" id="SSF88659">
    <property type="entry name" value="Sigma3 and sigma4 domains of RNA polymerase sigma factors"/>
    <property type="match status" value="1"/>
</dbReference>
<sequence>MFESKFGGDTEELLIKALKRGNQTALSQVYDQYAAILLGVVTRIVHSPEIAEEVLKETFIAICTRIEVYDPSASRFLTWALALARGISIEAVKTGKYQHLAEGSEKVKYANAEEAMKRTLQDEKRVREVFCHLEPQEKAILDLIYLKGKSCAEAAQQLQLSEQDLRAKLKMAFKHLGAERAA</sequence>
<dbReference type="InterPro" id="IPR039425">
    <property type="entry name" value="RNA_pol_sigma-70-like"/>
</dbReference>
<dbReference type="InterPro" id="IPR014284">
    <property type="entry name" value="RNA_pol_sigma-70_dom"/>
</dbReference>
<dbReference type="Proteomes" id="UP000036458">
    <property type="component" value="Chromosome"/>
</dbReference>
<name>A0A0H4VJU0_9BACT</name>
<dbReference type="SUPFAM" id="SSF88946">
    <property type="entry name" value="Sigma2 domain of RNA polymerase sigma factors"/>
    <property type="match status" value="1"/>
</dbReference>
<dbReference type="AlphaFoldDB" id="A0A0H4VJU0"/>
<keyword evidence="2" id="KW-0805">Transcription regulation</keyword>
<evidence type="ECO:0000259" key="5">
    <source>
        <dbReference type="Pfam" id="PF04542"/>
    </source>
</evidence>
<keyword evidence="3" id="KW-0731">Sigma factor</keyword>